<keyword evidence="7" id="KW-0968">Cytoplasmic vesicle</keyword>
<dbReference type="Gene3D" id="2.30.90.10">
    <property type="entry name" value="Heparin-binding Growth Factor, Midkine, Chain A- C-terminal Domain"/>
    <property type="match status" value="3"/>
</dbReference>
<keyword evidence="5" id="KW-0007">Acetylation</keyword>
<dbReference type="InterPro" id="IPR038130">
    <property type="entry name" value="PTN/MK_C_dom_sf"/>
</dbReference>
<dbReference type="SMART" id="SM00164">
    <property type="entry name" value="TBC"/>
    <property type="match status" value="1"/>
</dbReference>
<dbReference type="FunFam" id="1.10.8.270:FF:000010">
    <property type="entry name" value="Putative USP6 N-terminal-like protein"/>
    <property type="match status" value="1"/>
</dbReference>
<evidence type="ECO:0000256" key="3">
    <source>
        <dbReference type="ARBA" id="ARBA00022468"/>
    </source>
</evidence>
<feature type="compositionally biased region" description="Polar residues" evidence="11">
    <location>
        <begin position="630"/>
        <end position="642"/>
    </location>
</feature>
<evidence type="ECO:0000256" key="11">
    <source>
        <dbReference type="SAM" id="MobiDB-lite"/>
    </source>
</evidence>
<evidence type="ECO:0000256" key="4">
    <source>
        <dbReference type="ARBA" id="ARBA00022553"/>
    </source>
</evidence>
<dbReference type="GO" id="GO:0031267">
    <property type="term" value="F:small GTPase binding"/>
    <property type="evidence" value="ECO:0007669"/>
    <property type="project" value="TreeGrafter"/>
</dbReference>
<sequence>MDDKTEREITIEKYRKGRDKLADDEINAWEDPNFEVYHVTDRYGFIHGERLPERLPEFETKIKNKENTRLNKWLKMLKSWDQFFPDSEKLRTRTYKGIPNALRGEVWSRLLNINMLKQEQSGKYQEMLEYGILYSKDVRQIDLDVNRTYRNHIMFRERYNTKQQMLFRVLVAYSVYNTEVGYCQGMSQIAALLLMYMDEEDAFWSISSLMSNDRHAMHGFFIPGFPKLIRFAKHHDKIIQKFLPKVWKHFKKFDIDSTLYTLKWFFQCFLDRVPFSLTLRLWDVFLLDGEVILTGMSYTLLKLHKRSILRKPMEETIEFLQVELEKDFGYHDDSAIQALQQSIQDLRKYKMLNAERPSESELPSRPFGMLLFEKASLNDDASIAGSVKLRVNDASSVATSRTSEAGSQADLRSLSIYDNVSIGECIAAKNNSRLSNYSKKSSPSPNMSHKGSNGIASPQSLNNVQENSVSPEMIENDGNHHNEEDQRSNHYYIKSSELTDVENQINELSSSFEKHLNGFNDGSISNSTKSMSSSHIERVIISSKDKSFMKMTSKHELVVTKSPNESNSSDIVVHDNHHPHLRNHRPSGNSSSNGVSRYIEKFQEERNETIIINDQMAMASSSFKKESNRGENNSNMTCISIRTPSPSVASGSGGGGGSSSTSNTPGEPRIKLFSNDGLPPSSPKSSNIRLNNQTTTSPSKIRIFVPYKSESNEGSLDAGTPLSSSKDMPIAKRYYNLGDQHNGEQTDLINKIGRIPRAPSSSDPLQNDCRYDKGPWQECDVTNGMQKRTLKVRVTKSVSDCPPEKFIERPCKKQCKYTKGTWTDCINGSKERVDRLRAEVSSVNCKQERTISKHCKKQCTYEKSEWSSCENGSKTKTMTLVESTGPMPNDIDCEVNKTVTKACSKGPKPKRFRKKNREQANA</sequence>
<feature type="compositionally biased region" description="Low complexity" evidence="11">
    <location>
        <begin position="434"/>
        <end position="450"/>
    </location>
</feature>
<dbReference type="InterPro" id="IPR000195">
    <property type="entry name" value="Rab-GAP-TBC_dom"/>
</dbReference>
<comment type="subunit">
    <text evidence="9">Interacts with EPS8.</text>
</comment>
<dbReference type="PANTHER" id="PTHR47219:SF19">
    <property type="entry name" value="USP6 N-TERMINAL-LIKE PROTEIN ISOFORM X1"/>
    <property type="match status" value="1"/>
</dbReference>
<dbReference type="Pfam" id="PF01091">
    <property type="entry name" value="PTN_MK_C"/>
    <property type="match status" value="2"/>
</dbReference>
<feature type="region of interest" description="Disordered" evidence="11">
    <location>
        <begin position="621"/>
        <end position="697"/>
    </location>
</feature>
<feature type="domain" description="Rab-GAP TBC" evidence="12">
    <location>
        <begin position="97"/>
        <end position="289"/>
    </location>
</feature>
<dbReference type="FunFam" id="1.10.10.750:FF:000001">
    <property type="entry name" value="TBC1 domain family member 10A"/>
    <property type="match status" value="1"/>
</dbReference>
<evidence type="ECO:0000256" key="9">
    <source>
        <dbReference type="ARBA" id="ARBA00064037"/>
    </source>
</evidence>
<keyword evidence="6" id="KW-0333">Golgi apparatus</keyword>
<gene>
    <name evidence="13" type="ORF">RDWZM_005799</name>
</gene>
<evidence type="ECO:0000313" key="14">
    <source>
        <dbReference type="Proteomes" id="UP001142055"/>
    </source>
</evidence>
<evidence type="ECO:0000256" key="2">
    <source>
        <dbReference type="ARBA" id="ARBA00004555"/>
    </source>
</evidence>
<accession>A0A9Q0M8E5</accession>
<dbReference type="Pfam" id="PF00566">
    <property type="entry name" value="RabGAP-TBC"/>
    <property type="match status" value="1"/>
</dbReference>
<evidence type="ECO:0000256" key="7">
    <source>
        <dbReference type="ARBA" id="ARBA00023329"/>
    </source>
</evidence>
<protein>
    <recommendedName>
        <fullName evidence="10">USP6 N-terminal-like protein</fullName>
    </recommendedName>
</protein>
<dbReference type="GO" id="GO:0005096">
    <property type="term" value="F:GTPase activator activity"/>
    <property type="evidence" value="ECO:0007669"/>
    <property type="project" value="UniProtKB-KW"/>
</dbReference>
<name>A0A9Q0M8E5_BLOTA</name>
<dbReference type="InterPro" id="IPR050302">
    <property type="entry name" value="Rab_GAP_TBC_domain"/>
</dbReference>
<feature type="region of interest" description="Disordered" evidence="11">
    <location>
        <begin position="434"/>
        <end position="462"/>
    </location>
</feature>
<keyword evidence="3" id="KW-0343">GTPase activation</keyword>
<proteinExistence type="predicted"/>
<evidence type="ECO:0000256" key="10">
    <source>
        <dbReference type="ARBA" id="ARBA00070172"/>
    </source>
</evidence>
<feature type="compositionally biased region" description="Polar residues" evidence="11">
    <location>
        <begin position="683"/>
        <end position="697"/>
    </location>
</feature>
<comment type="caution">
    <text evidence="13">The sequence shown here is derived from an EMBL/GenBank/DDBJ whole genome shotgun (WGS) entry which is preliminary data.</text>
</comment>
<dbReference type="PANTHER" id="PTHR47219">
    <property type="entry name" value="RAB GTPASE-ACTIVATING PROTEIN 1-LIKE"/>
    <property type="match status" value="1"/>
</dbReference>
<dbReference type="Gene3D" id="1.10.8.270">
    <property type="entry name" value="putative rabgap domain of human tbc1 domain family member 14 like domains"/>
    <property type="match status" value="1"/>
</dbReference>
<evidence type="ECO:0000259" key="12">
    <source>
        <dbReference type="PROSITE" id="PS50086"/>
    </source>
</evidence>
<evidence type="ECO:0000256" key="5">
    <source>
        <dbReference type="ARBA" id="ARBA00022990"/>
    </source>
</evidence>
<dbReference type="PROSITE" id="PS50086">
    <property type="entry name" value="TBC_RABGAP"/>
    <property type="match status" value="1"/>
</dbReference>
<evidence type="ECO:0000256" key="8">
    <source>
        <dbReference type="ARBA" id="ARBA00059926"/>
    </source>
</evidence>
<dbReference type="GO" id="GO:0005794">
    <property type="term" value="C:Golgi apparatus"/>
    <property type="evidence" value="ECO:0007669"/>
    <property type="project" value="UniProtKB-SubCell"/>
</dbReference>
<reference evidence="13" key="1">
    <citation type="submission" date="2022-12" db="EMBL/GenBank/DDBJ databases">
        <title>Genome assemblies of Blomia tropicalis.</title>
        <authorList>
            <person name="Cui Y."/>
        </authorList>
    </citation>
    <scope>NUCLEOTIDE SEQUENCE</scope>
    <source>
        <tissue evidence="13">Adult mites</tissue>
    </source>
</reference>
<dbReference type="GO" id="GO:0008083">
    <property type="term" value="F:growth factor activity"/>
    <property type="evidence" value="ECO:0007669"/>
    <property type="project" value="InterPro"/>
</dbReference>
<dbReference type="EMBL" id="JAPWDV010000002">
    <property type="protein sequence ID" value="KAJ6219987.1"/>
    <property type="molecule type" value="Genomic_DNA"/>
</dbReference>
<evidence type="ECO:0000256" key="6">
    <source>
        <dbReference type="ARBA" id="ARBA00023034"/>
    </source>
</evidence>
<dbReference type="AlphaFoldDB" id="A0A9Q0M8E5"/>
<dbReference type="InterPro" id="IPR020090">
    <property type="entry name" value="PTN/MK_C_dom"/>
</dbReference>
<dbReference type="OMA" id="ERYNTKQ"/>
<dbReference type="FunFam" id="1.10.472.80:FF:000019">
    <property type="entry name" value="USP6 N-terminal like"/>
    <property type="match status" value="1"/>
</dbReference>
<evidence type="ECO:0000313" key="13">
    <source>
        <dbReference type="EMBL" id="KAJ6219987.1"/>
    </source>
</evidence>
<keyword evidence="14" id="KW-1185">Reference proteome</keyword>
<evidence type="ECO:0000256" key="1">
    <source>
        <dbReference type="ARBA" id="ARBA00004541"/>
    </source>
</evidence>
<comment type="subcellular location">
    <subcellularLocation>
        <location evidence="1">Cytoplasmic vesicle</location>
    </subcellularLocation>
    <subcellularLocation>
        <location evidence="2">Golgi apparatus</location>
    </subcellularLocation>
</comment>
<dbReference type="Proteomes" id="UP001142055">
    <property type="component" value="Chromosome 2"/>
</dbReference>
<dbReference type="InterPro" id="IPR035969">
    <property type="entry name" value="Rab-GAP_TBC_sf"/>
</dbReference>
<dbReference type="GO" id="GO:0031410">
    <property type="term" value="C:cytoplasmic vesicle"/>
    <property type="evidence" value="ECO:0007669"/>
    <property type="project" value="UniProtKB-SubCell"/>
</dbReference>
<dbReference type="SUPFAM" id="SSF47923">
    <property type="entry name" value="Ypt/Rab-GAP domain of gyp1p"/>
    <property type="match status" value="2"/>
</dbReference>
<comment type="function">
    <text evidence="8">Acts as a GTPase-activating protein for RAB5A and RAB43. Involved in receptor trafficking. In complex with EPS8 inhibits internalization of EGFR. Involved in retrograde transport from the endocytic pathway to the Golgi apparatus. Involved in the transport of Shiga toxin from early and recycling endosomes to the trans-Golgi network. Required for structural integrity of the Golgi complex.</text>
</comment>
<dbReference type="Gene3D" id="1.10.10.750">
    <property type="entry name" value="Ypt/Rab-GAP domain of gyp1p, domain 1"/>
    <property type="match status" value="1"/>
</dbReference>
<dbReference type="Gene3D" id="1.10.472.80">
    <property type="entry name" value="Ypt/Rab-GAP domain of gyp1p, domain 3"/>
    <property type="match status" value="1"/>
</dbReference>
<keyword evidence="4" id="KW-0597">Phosphoprotein</keyword>
<organism evidence="13 14">
    <name type="scientific">Blomia tropicalis</name>
    <name type="common">Mite</name>
    <dbReference type="NCBI Taxonomy" id="40697"/>
    <lineage>
        <taxon>Eukaryota</taxon>
        <taxon>Metazoa</taxon>
        <taxon>Ecdysozoa</taxon>
        <taxon>Arthropoda</taxon>
        <taxon>Chelicerata</taxon>
        <taxon>Arachnida</taxon>
        <taxon>Acari</taxon>
        <taxon>Acariformes</taxon>
        <taxon>Sarcoptiformes</taxon>
        <taxon>Astigmata</taxon>
        <taxon>Glycyphagoidea</taxon>
        <taxon>Echimyopodidae</taxon>
        <taxon>Blomia</taxon>
    </lineage>
</organism>